<dbReference type="CDD" id="cd00429">
    <property type="entry name" value="RPE"/>
    <property type="match status" value="1"/>
</dbReference>
<reference evidence="11 12" key="1">
    <citation type="journal article" date="2008" name="Infect. Immun.">
        <title>Genome of Mycoplasma arthritidis.</title>
        <authorList>
            <person name="Dybvig K."/>
            <person name="Zuhua C."/>
            <person name="Lao P."/>
            <person name="Jordan D.S."/>
            <person name="French C.T."/>
            <person name="Tu A.H."/>
            <person name="Loraine A.E."/>
        </authorList>
    </citation>
    <scope>NUCLEOTIDE SEQUENCE [LARGE SCALE GENOMIC DNA]</scope>
    <source>
        <strain evidence="11 12">158L3-1</strain>
    </source>
</reference>
<protein>
    <submittedName>
        <fullName evidence="11">Ribulose-phosphate 3-epimerase</fullName>
    </submittedName>
</protein>
<name>B3PN78_META1</name>
<dbReference type="PROSITE" id="PS01086">
    <property type="entry name" value="RIBUL_P_3_EPIMER_2"/>
    <property type="match status" value="1"/>
</dbReference>
<evidence type="ECO:0000256" key="9">
    <source>
        <dbReference type="ARBA" id="ARBA00023235"/>
    </source>
</evidence>
<evidence type="ECO:0000256" key="7">
    <source>
        <dbReference type="ARBA" id="ARBA00023004"/>
    </source>
</evidence>
<dbReference type="GO" id="GO:0046872">
    <property type="term" value="F:metal ion binding"/>
    <property type="evidence" value="ECO:0007669"/>
    <property type="project" value="UniProtKB-KW"/>
</dbReference>
<dbReference type="RefSeq" id="WP_012498437.1">
    <property type="nucleotide sequence ID" value="NC_011025.1"/>
</dbReference>
<dbReference type="GO" id="GO:0046496">
    <property type="term" value="P:nicotinamide nucleotide metabolic process"/>
    <property type="evidence" value="ECO:0007669"/>
    <property type="project" value="UniProtKB-ARBA"/>
</dbReference>
<evidence type="ECO:0000256" key="2">
    <source>
        <dbReference type="ARBA" id="ARBA00001947"/>
    </source>
</evidence>
<proteinExistence type="predicted"/>
<dbReference type="SUPFAM" id="SSF51366">
    <property type="entry name" value="Ribulose-phoshate binding barrel"/>
    <property type="match status" value="1"/>
</dbReference>
<dbReference type="STRING" id="243272.MARTH_orf719"/>
<evidence type="ECO:0000256" key="5">
    <source>
        <dbReference type="ARBA" id="ARBA00022723"/>
    </source>
</evidence>
<dbReference type="EMBL" id="CP001047">
    <property type="protein sequence ID" value="ACF07480.1"/>
    <property type="molecule type" value="Genomic_DNA"/>
</dbReference>
<comment type="cofactor">
    <cofactor evidence="3">
        <name>Fe(2+)</name>
        <dbReference type="ChEBI" id="CHEBI:29033"/>
    </cofactor>
</comment>
<dbReference type="Gene3D" id="3.20.20.70">
    <property type="entry name" value="Aldolase class I"/>
    <property type="match status" value="1"/>
</dbReference>
<keyword evidence="6" id="KW-0862">Zinc</keyword>
<keyword evidence="7" id="KW-0408">Iron</keyword>
<dbReference type="InterPro" id="IPR013785">
    <property type="entry name" value="Aldolase_TIM"/>
</dbReference>
<dbReference type="KEGG" id="mat:MARTH_orf719"/>
<dbReference type="GO" id="GO:0005975">
    <property type="term" value="P:carbohydrate metabolic process"/>
    <property type="evidence" value="ECO:0007669"/>
    <property type="project" value="InterPro"/>
</dbReference>
<dbReference type="Pfam" id="PF00834">
    <property type="entry name" value="Ribul_P_3_epim"/>
    <property type="match status" value="1"/>
</dbReference>
<dbReference type="GO" id="GO:0006163">
    <property type="term" value="P:purine nucleotide metabolic process"/>
    <property type="evidence" value="ECO:0007669"/>
    <property type="project" value="UniProtKB-ARBA"/>
</dbReference>
<evidence type="ECO:0000313" key="12">
    <source>
        <dbReference type="Proteomes" id="UP000008812"/>
    </source>
</evidence>
<sequence>MRKISPSILDVKKENLVNYVQQLIDWGVVNVHYDVMDNIFVPNVALQYKEIKEIKEKCSRHIMDIHLMVKDVFGYYEMYKKLGDILTFHFEAMSQDDLQNLIALAKKDQTKLGLAIKPNTPVEAIIPYLKHLSLLLIMSVEPGFGGQKFIENSYDKVKKLSDYIKQNHLDCIIQIDGGVNDQNIKYCYDAGVNLAVVGSFLVKNFNQEVIKSLIK</sequence>
<dbReference type="InterPro" id="IPR000056">
    <property type="entry name" value="Ribul_P_3_epim-like"/>
</dbReference>
<keyword evidence="12" id="KW-1185">Reference proteome</keyword>
<dbReference type="PANTHER" id="PTHR11749">
    <property type="entry name" value="RIBULOSE-5-PHOSPHATE-3-EPIMERASE"/>
    <property type="match status" value="1"/>
</dbReference>
<dbReference type="GO" id="GO:0006091">
    <property type="term" value="P:generation of precursor metabolites and energy"/>
    <property type="evidence" value="ECO:0007669"/>
    <property type="project" value="UniProtKB-ARBA"/>
</dbReference>
<dbReference type="Proteomes" id="UP000008812">
    <property type="component" value="Chromosome"/>
</dbReference>
<dbReference type="NCBIfam" id="NF004076">
    <property type="entry name" value="PRK05581.1-4"/>
    <property type="match status" value="1"/>
</dbReference>
<evidence type="ECO:0000313" key="11">
    <source>
        <dbReference type="EMBL" id="ACF07480.1"/>
    </source>
</evidence>
<keyword evidence="9" id="KW-0413">Isomerase</keyword>
<evidence type="ECO:0000256" key="10">
    <source>
        <dbReference type="ARBA" id="ARBA00023277"/>
    </source>
</evidence>
<dbReference type="GO" id="GO:0016857">
    <property type="term" value="F:racemase and epimerase activity, acting on carbohydrates and derivatives"/>
    <property type="evidence" value="ECO:0007669"/>
    <property type="project" value="InterPro"/>
</dbReference>
<comment type="cofactor">
    <cofactor evidence="2">
        <name>Zn(2+)</name>
        <dbReference type="ChEBI" id="CHEBI:29105"/>
    </cofactor>
</comment>
<keyword evidence="10" id="KW-0119">Carbohydrate metabolism</keyword>
<evidence type="ECO:0000256" key="4">
    <source>
        <dbReference type="ARBA" id="ARBA00011738"/>
    </source>
</evidence>
<evidence type="ECO:0000256" key="3">
    <source>
        <dbReference type="ARBA" id="ARBA00001954"/>
    </source>
</evidence>
<evidence type="ECO:0000256" key="1">
    <source>
        <dbReference type="ARBA" id="ARBA00001936"/>
    </source>
</evidence>
<dbReference type="HOGENOM" id="CLU_054856_2_2_14"/>
<dbReference type="eggNOG" id="COG0036">
    <property type="taxonomic scope" value="Bacteria"/>
</dbReference>
<dbReference type="InterPro" id="IPR011060">
    <property type="entry name" value="RibuloseP-bd_barrel"/>
</dbReference>
<gene>
    <name evidence="11" type="primary">rpe</name>
    <name evidence="11" type="ordered locus">MARTH_orf719</name>
</gene>
<evidence type="ECO:0000256" key="8">
    <source>
        <dbReference type="ARBA" id="ARBA00023211"/>
    </source>
</evidence>
<dbReference type="AlphaFoldDB" id="B3PN78"/>
<organism evidence="11 12">
    <name type="scientific">Metamycoplasma arthritidis (strain 158L3-1)</name>
    <name type="common">Mycoplasma arthritidis</name>
    <dbReference type="NCBI Taxonomy" id="243272"/>
    <lineage>
        <taxon>Bacteria</taxon>
        <taxon>Bacillati</taxon>
        <taxon>Mycoplasmatota</taxon>
        <taxon>Mycoplasmoidales</taxon>
        <taxon>Metamycoplasmataceae</taxon>
        <taxon>Metamycoplasma</taxon>
    </lineage>
</organism>
<dbReference type="FunFam" id="3.20.20.70:FF:000191">
    <property type="entry name" value="ribulose-phosphate 3-epimerase isoform X2"/>
    <property type="match status" value="1"/>
</dbReference>
<accession>B3PN78</accession>
<comment type="subunit">
    <text evidence="4">Homodimer.</text>
</comment>
<evidence type="ECO:0000256" key="6">
    <source>
        <dbReference type="ARBA" id="ARBA00022833"/>
    </source>
</evidence>
<dbReference type="PROSITE" id="PS01085">
    <property type="entry name" value="RIBUL_P_3_EPIMER_1"/>
    <property type="match status" value="1"/>
</dbReference>
<dbReference type="GO" id="GO:1901135">
    <property type="term" value="P:carbohydrate derivative metabolic process"/>
    <property type="evidence" value="ECO:0007669"/>
    <property type="project" value="UniProtKB-ARBA"/>
</dbReference>
<comment type="cofactor">
    <cofactor evidence="1">
        <name>Mn(2+)</name>
        <dbReference type="ChEBI" id="CHEBI:29035"/>
    </cofactor>
</comment>
<keyword evidence="5" id="KW-0479">Metal-binding</keyword>
<keyword evidence="8" id="KW-0464">Manganese</keyword>